<dbReference type="EMBL" id="KZ820050">
    <property type="protein sequence ID" value="PWN49439.1"/>
    <property type="molecule type" value="Genomic_DNA"/>
</dbReference>
<evidence type="ECO:0000313" key="2">
    <source>
        <dbReference type="Proteomes" id="UP000245626"/>
    </source>
</evidence>
<proteinExistence type="predicted"/>
<evidence type="ECO:0000313" key="1">
    <source>
        <dbReference type="EMBL" id="PWN49439.1"/>
    </source>
</evidence>
<reference evidence="1 2" key="1">
    <citation type="journal article" date="2018" name="Mol. Biol. Evol.">
        <title>Broad Genomic Sampling Reveals a Smut Pathogenic Ancestry of the Fungal Clade Ustilaginomycotina.</title>
        <authorList>
            <person name="Kijpornyongpan T."/>
            <person name="Mondo S.J."/>
            <person name="Barry K."/>
            <person name="Sandor L."/>
            <person name="Lee J."/>
            <person name="Lipzen A."/>
            <person name="Pangilinan J."/>
            <person name="LaButti K."/>
            <person name="Hainaut M."/>
            <person name="Henrissat B."/>
            <person name="Grigoriev I.V."/>
            <person name="Spatafora J.W."/>
            <person name="Aime M.C."/>
        </authorList>
    </citation>
    <scope>NUCLEOTIDE SEQUENCE [LARGE SCALE GENOMIC DNA]</scope>
    <source>
        <strain evidence="1 2">SA 807</strain>
    </source>
</reference>
<gene>
    <name evidence="1" type="ORF">IE53DRAFT_411624</name>
</gene>
<name>A0ACD0NUD4_9BASI</name>
<dbReference type="Proteomes" id="UP000245626">
    <property type="component" value="Unassembled WGS sequence"/>
</dbReference>
<keyword evidence="2" id="KW-1185">Reference proteome</keyword>
<sequence>MTKSAAVGTPVAYKRIVSKSSRVVSDAATARTETEDEAEFFSGEDTGALTGQEDAAEVEDATENEAEDPEHEKASSQAPSEPTTSRPSPPQHLVVSTVGNDRARSGERGEARKLAPEEEEWHLKSERKRRKGGIFGRLAKVGKRKKKDDGVMTEDFGEAATTSTILGRSRSAVNELRSRPTNVVKKGAADTRARSSTVGSRAGTIGRGAANVAIDSGVLSAAPGYKAYGRSSPRNSSRDQSVNGGNDDAGSHTGTERKALLPRESSANPSTIPSEDGEEDGKRSNLGIPDQPPRIGTPVALREAELARSPELVHPYDLEPGEGAQGHSKHRSMAGSLQQSGADIDNRSLDSTPSPLLPSSGPLSGEDATDDRPSISPPAAGAEEVNERDRSSSTSSGLKALAGGALGGLAAMVGYDSLKEKADGAPTEVKEKSAQEGPLVTSTSDVPVETTKKTKKKRKKGKKSKDALKEDTARVAADSPVTNQHESSELPYVRGDSPTQDRDDAELLAANVALEEDLGRKASKKSNKEPRITRGASSTVAAAKMGGDEPGKLTAEDEGFLMMSAGPAGTKIDTVPSYTEDQEAKDHGYADEKSKAGETLKRVVPGHFSRPKKSFLLTPSIAPSAGDTQDLSGGGAIAVGKEDSWLLESLTAQQIHYFVRELATRELVWELDRAWLLTSFDKPVRRGRARSLLDVEDDSRINDFDDTSDEELVETEEDEDEEAVFRLLPEEQSRTAPDLPLLRFLLKNAFCTFPLFVAPEEKLSQYGPDPPSKATIARSYFFTGILPILRAIQSRSLSASVDRHGEGDGTPFSAKGTMGGIKGLLLKWASKYVAAVLRVGPGDPYFGDEQASKASWPWPAPNLLPPEAYYAFRKPVDKIRYGGFEVDIVGIRSHAPNEHDFILKIKRPNRVDEYVVRNEADFLEYRNKLSKDLGAYSFVKPLPRPRGRGDDDDSDLESDGLSRPVRQFGSLGPSESSVPQTARKGARRESLARLDRSVADGTTERRRRYSSARTDGRPLLTSSTRGGDYEALEDGRDLEAKPSQRRTRNQDTSEEDDEGSVLSETTVGRRLTTYRDSRSLPATRLREAAGSPIGGSVRGERSDDDFREVDADVTPRKAQQPQKKSLLPFGLGSKEKGQASSPGPRGQTSRGSLRKEDEQARRRSMGRIRSSTNESRNSVVAFRTGPGEERRRTQPFPNRPGPPPLRLEGRRRRLRNWLRDTLAIREAGHAKETHDFLSVGSFSERGLDRIDRIDMDERKREDRFRRREHEGDAEEAGDDVLELREVREKMWKDCVEGDGFLKIYDTLRQTRDYARLPLPYQKMVSWANLQVARFLYGTFVAGDESRANLARVQDVYESIPWKKLSFAMRQPLAGMVRTWQENLLRKSFLQAMLHVMLEDEPETLEADLDELKRSIGSDTMVRKLRMFVDSPDDLKRLIRRHAVQAGIPLVAAITRGSEHPKLNKNEVQRVMDATKTYQSFMKTQPSYVKKQANKEPGFLLISDLQKALRLLSLQRDGAQVRGMLQDPTIAEALSSLFEPLMEELRRMHKVKNVSGDLLDLEGFLGDLLDHLYSLRARVQDPARSIGSIALMLDKASPGWYDFLTRLAQVDPTVFSFFAWFRHLAMTVGAGSEDLCTIWDQPPSSPSDQPESETLTSSDKVVPPTQDEPGTSSSKTLDSKTMGEINSLSESARRKRNRQMEIACRWAAGDVEEDHPIQVPGDGAGKTRNDPYLPREPRPARRSPGLDRFIRSFREACSVALAR</sequence>
<organism evidence="1 2">
    <name type="scientific">Violaceomyces palustris</name>
    <dbReference type="NCBI Taxonomy" id="1673888"/>
    <lineage>
        <taxon>Eukaryota</taxon>
        <taxon>Fungi</taxon>
        <taxon>Dikarya</taxon>
        <taxon>Basidiomycota</taxon>
        <taxon>Ustilaginomycotina</taxon>
        <taxon>Ustilaginomycetes</taxon>
        <taxon>Violaceomycetales</taxon>
        <taxon>Violaceomycetaceae</taxon>
        <taxon>Violaceomyces</taxon>
    </lineage>
</organism>
<protein>
    <submittedName>
        <fullName evidence="1">Uncharacterized protein</fullName>
    </submittedName>
</protein>
<accession>A0ACD0NUD4</accession>